<dbReference type="SUPFAM" id="SSF53850">
    <property type="entry name" value="Periplasmic binding protein-like II"/>
    <property type="match status" value="1"/>
</dbReference>
<dbReference type="Pfam" id="PF00069">
    <property type="entry name" value="Pkinase"/>
    <property type="match status" value="1"/>
</dbReference>
<evidence type="ECO:0000256" key="2">
    <source>
        <dbReference type="ARBA" id="ARBA00022741"/>
    </source>
</evidence>
<dbReference type="Pfam" id="PF13416">
    <property type="entry name" value="SBP_bac_8"/>
    <property type="match status" value="1"/>
</dbReference>
<accession>A0A0L0DE71</accession>
<evidence type="ECO:0000256" key="5">
    <source>
        <dbReference type="SAM" id="Phobius"/>
    </source>
</evidence>
<gene>
    <name evidence="7" type="ORF">AMSG_00686</name>
</gene>
<dbReference type="PANTHER" id="PTHR44329">
    <property type="entry name" value="SERINE/THREONINE-PROTEIN KINASE TNNI3K-RELATED"/>
    <property type="match status" value="1"/>
</dbReference>
<dbReference type="PROSITE" id="PS00107">
    <property type="entry name" value="PROTEIN_KINASE_ATP"/>
    <property type="match status" value="1"/>
</dbReference>
<keyword evidence="5" id="KW-0812">Transmembrane</keyword>
<keyword evidence="7" id="KW-0418">Kinase</keyword>
<dbReference type="InterPro" id="IPR001245">
    <property type="entry name" value="Ser-Thr/Tyr_kinase_cat_dom"/>
</dbReference>
<dbReference type="Pfam" id="PF13290">
    <property type="entry name" value="CHB_HEX_C_1"/>
    <property type="match status" value="1"/>
</dbReference>
<keyword evidence="5" id="KW-0472">Membrane</keyword>
<dbReference type="InterPro" id="IPR017441">
    <property type="entry name" value="Protein_kinase_ATP_BS"/>
</dbReference>
<proteinExistence type="predicted"/>
<evidence type="ECO:0000256" key="4">
    <source>
        <dbReference type="PROSITE-ProRule" id="PRU10141"/>
    </source>
</evidence>
<dbReference type="InterPro" id="IPR008271">
    <property type="entry name" value="Ser/Thr_kinase_AS"/>
</dbReference>
<dbReference type="OrthoDB" id="4580498at2759"/>
<feature type="domain" description="Protein kinase" evidence="6">
    <location>
        <begin position="1077"/>
        <end position="1357"/>
    </location>
</feature>
<dbReference type="STRING" id="461836.A0A0L0DE71"/>
<feature type="transmembrane region" description="Helical" evidence="5">
    <location>
        <begin position="486"/>
        <end position="510"/>
    </location>
</feature>
<evidence type="ECO:0000259" key="6">
    <source>
        <dbReference type="PROSITE" id="PS50011"/>
    </source>
</evidence>
<reference evidence="7 8" key="1">
    <citation type="submission" date="2010-05" db="EMBL/GenBank/DDBJ databases">
        <title>The Genome Sequence of Thecamonas trahens ATCC 50062.</title>
        <authorList>
            <consortium name="The Broad Institute Genome Sequencing Platform"/>
            <person name="Russ C."/>
            <person name="Cuomo C."/>
            <person name="Shea T."/>
            <person name="Young S.K."/>
            <person name="Zeng Q."/>
            <person name="Koehrsen M."/>
            <person name="Haas B."/>
            <person name="Borodovsky M."/>
            <person name="Guigo R."/>
            <person name="Alvarado L."/>
            <person name="Berlin A."/>
            <person name="Bochicchio J."/>
            <person name="Borenstein D."/>
            <person name="Chapman S."/>
            <person name="Chen Z."/>
            <person name="Freedman E."/>
            <person name="Gellesch M."/>
            <person name="Goldberg J."/>
            <person name="Griggs A."/>
            <person name="Gujja S."/>
            <person name="Heilman E."/>
            <person name="Heiman D."/>
            <person name="Hepburn T."/>
            <person name="Howarth C."/>
            <person name="Jen D."/>
            <person name="Larson L."/>
            <person name="Mehta T."/>
            <person name="Park D."/>
            <person name="Pearson M."/>
            <person name="Roberts A."/>
            <person name="Saif S."/>
            <person name="Shenoy N."/>
            <person name="Sisk P."/>
            <person name="Stolte C."/>
            <person name="Sykes S."/>
            <person name="Thomson T."/>
            <person name="Walk T."/>
            <person name="White J."/>
            <person name="Yandava C."/>
            <person name="Burger G."/>
            <person name="Gray M.W."/>
            <person name="Holland P.W.H."/>
            <person name="King N."/>
            <person name="Lang F.B.F."/>
            <person name="Roger A.J."/>
            <person name="Ruiz-Trillo I."/>
            <person name="Lander E."/>
            <person name="Nusbaum C."/>
        </authorList>
    </citation>
    <scope>NUCLEOTIDE SEQUENCE [LARGE SCALE GENOMIC DNA]</scope>
    <source>
        <strain evidence="7 8">ATCC 50062</strain>
    </source>
</reference>
<dbReference type="GeneID" id="25560479"/>
<dbReference type="InterPro" id="IPR006059">
    <property type="entry name" value="SBP"/>
</dbReference>
<organism evidence="7 8">
    <name type="scientific">Thecamonas trahens ATCC 50062</name>
    <dbReference type="NCBI Taxonomy" id="461836"/>
    <lineage>
        <taxon>Eukaryota</taxon>
        <taxon>Apusozoa</taxon>
        <taxon>Apusomonadida</taxon>
        <taxon>Apusomonadidae</taxon>
        <taxon>Thecamonas</taxon>
    </lineage>
</organism>
<keyword evidence="2 4" id="KW-0547">Nucleotide-binding</keyword>
<dbReference type="Proteomes" id="UP000054408">
    <property type="component" value="Unassembled WGS sequence"/>
</dbReference>
<dbReference type="Gene3D" id="1.10.510.10">
    <property type="entry name" value="Transferase(Phosphotransferase) domain 1"/>
    <property type="match status" value="2"/>
</dbReference>
<feature type="binding site" evidence="4">
    <location>
        <position position="560"/>
    </location>
    <ligand>
        <name>ATP</name>
        <dbReference type="ChEBI" id="CHEBI:30616"/>
    </ligand>
</feature>
<keyword evidence="3 4" id="KW-0067">ATP-binding</keyword>
<dbReference type="InterPro" id="IPR051681">
    <property type="entry name" value="Ser/Thr_Kinases-Pseudokinases"/>
</dbReference>
<protein>
    <submittedName>
        <fullName evidence="7">TKL protein kinase</fullName>
    </submittedName>
</protein>
<dbReference type="GO" id="GO:0004674">
    <property type="term" value="F:protein serine/threonine kinase activity"/>
    <property type="evidence" value="ECO:0007669"/>
    <property type="project" value="UniProtKB-KW"/>
</dbReference>
<dbReference type="PANTHER" id="PTHR44329:SF298">
    <property type="entry name" value="MIXED LINEAGE KINASE DOMAIN-LIKE PROTEIN"/>
    <property type="match status" value="1"/>
</dbReference>
<dbReference type="SUPFAM" id="SSF56112">
    <property type="entry name" value="Protein kinase-like (PK-like)"/>
    <property type="match status" value="2"/>
</dbReference>
<name>A0A0L0DE71_THETB</name>
<keyword evidence="1" id="KW-0723">Serine/threonine-protein kinase</keyword>
<keyword evidence="7" id="KW-0808">Transferase</keyword>
<sequence>MASHNASFDIDFASLDMPPSLESYLHWVLAPGAGDIIPWFPRGGGFTIFDRDHYVPLDDVWDEAELAADVPDTVLQGCRGDDGSMYAVPVVAENQICTMRRSTMTGAGLAATPPATWAELLSLCHSLLDRGMACLATDMEVFPASIMLDYLLVRMHGLEFYNQFSNGHVSFIDSRILASLDEYSVLLERGYFMPKPGSNRTLMASYLDFVSGDVAIMCGIETAVSFVIESGVREDDLVVFAFPAYDGVLASLAESDMSLLAFLGTLAIPKGSLYVEEAKELMRYAASPAATNASLPAMTSGFPVRYSTAALIPHERGRIGFELLAAGQGRAPQPSRSVFQEVELTRAWNAFLHHFNRATSDEERASYRTELLALAEASRVALVLGKTAVPIANPPAGVYTTAIVLELKSLTPDASIFYTLDGTAPHLGSITYDAPIALESDGRTEVRAFAVAFGLHASDELRTVIVIEHARSAQTNSSPSTGVSSALIATICVATAFVLAVAIIVTGVYVRKRKIHVYAVGSSSQLIIPAGAVTMGEEIGAGAFGTVYEAEWRAMNVAVKRPSSVITSNDVQAFAEEADILLRLRHPNIVIFMGIVLKPPGIVTEFMSRGSMYAVLHTSALSLDPSIILKWSHNVAQGLAYLAEADVVHGDFKSLNVLFDVNWVPKICDFGMSALRPKLVAIAGVSGADSPTHSQDISSSLGSLVRGMHKSEMTAASRAPSSGTRGGESDPFVAVSMAKIGTLYWAAPEILKSGACALGPPCDAYSLGITLWELATRKDLYASENPLAVALDVIDGRRPDLSHVPPGLIGMSAVMQSLWRSAPDQRIRPRDAASMIGKLYSPEHIVYPRSDSSGEHTIFVHCELRDAMARFCHGENNARIGSLAGKVDGEVREWGFGWVNIGVAGPANFVELTSHITVLEGGTGPITVLAVYSIFELHTLWEHVFGLIGASSISRNRAEMERSFQSRLSRTWDAATPGGVFVAPGLAVELEASTTAHIEAVPGLDGESKAPPRVFQFIRPHDVALRHEPATAHLRKPAELAEAALLNAVENNSPRSSRAEPAPAGSGIELLTADDMSNLMAQLGPTHVGSVAKSHIADCAVDSVHGVAAMGNARRVRVKVLLRQDMALASQLVNFGLACVSSWKCSRETPHLVGPLAICLQTPHVGFVLPQFSDGSVRDVMSPQLSTIEVRSLAEGMALAAAELHAIVEHGHGALRPSNFLVTKRPDSSESPLVATGWDVALVDYGFESLQSAVGTLTAVPDAYYMSPEDMAGVILSRAGDVFVLGSILFELFAARPAFIGPSPLKVSYDIRTGFRPDVSAFDVPSTAVRHIIEQCWSTNAVARPTAAEVYSLLSTLSLSDFAISAGTTSLRYGSNGNGR</sequence>
<evidence type="ECO:0000313" key="7">
    <source>
        <dbReference type="EMBL" id="KNC50525.1"/>
    </source>
</evidence>
<dbReference type="GO" id="GO:0005524">
    <property type="term" value="F:ATP binding"/>
    <property type="evidence" value="ECO:0007669"/>
    <property type="project" value="UniProtKB-UniRule"/>
</dbReference>
<dbReference type="EMBL" id="GL349435">
    <property type="protein sequence ID" value="KNC50525.1"/>
    <property type="molecule type" value="Genomic_DNA"/>
</dbReference>
<dbReference type="Gene3D" id="3.30.200.20">
    <property type="entry name" value="Phosphorylase Kinase, domain 1"/>
    <property type="match status" value="1"/>
</dbReference>
<dbReference type="InterPro" id="IPR011009">
    <property type="entry name" value="Kinase-like_dom_sf"/>
</dbReference>
<dbReference type="PROSITE" id="PS50011">
    <property type="entry name" value="PROTEIN_KINASE_DOM"/>
    <property type="match status" value="2"/>
</dbReference>
<dbReference type="Pfam" id="PF07714">
    <property type="entry name" value="PK_Tyr_Ser-Thr"/>
    <property type="match status" value="1"/>
</dbReference>
<dbReference type="InterPro" id="IPR059177">
    <property type="entry name" value="GH29D-like_dom"/>
</dbReference>
<dbReference type="Gene3D" id="3.40.190.10">
    <property type="entry name" value="Periplasmic binding protein-like II"/>
    <property type="match status" value="2"/>
</dbReference>
<evidence type="ECO:0000256" key="3">
    <source>
        <dbReference type="ARBA" id="ARBA00022840"/>
    </source>
</evidence>
<feature type="domain" description="Protein kinase" evidence="6">
    <location>
        <begin position="533"/>
        <end position="847"/>
    </location>
</feature>
<evidence type="ECO:0000313" key="8">
    <source>
        <dbReference type="Proteomes" id="UP000054408"/>
    </source>
</evidence>
<keyword evidence="5" id="KW-1133">Transmembrane helix</keyword>
<dbReference type="InterPro" id="IPR000719">
    <property type="entry name" value="Prot_kinase_dom"/>
</dbReference>
<evidence type="ECO:0000256" key="1">
    <source>
        <dbReference type="ARBA" id="ARBA00022527"/>
    </source>
</evidence>
<dbReference type="RefSeq" id="XP_013762417.1">
    <property type="nucleotide sequence ID" value="XM_013906963.1"/>
</dbReference>
<keyword evidence="8" id="KW-1185">Reference proteome</keyword>
<dbReference type="eggNOG" id="KOG0192">
    <property type="taxonomic scope" value="Eukaryota"/>
</dbReference>
<dbReference type="PROSITE" id="PS00108">
    <property type="entry name" value="PROTEIN_KINASE_ST"/>
    <property type="match status" value="1"/>
</dbReference>